<sequence length="63" mass="6757">MPLADVSVQPTRPSSAGPDSASATVASDEDEGFDVLSHHLRAARRRQRDPESTEQVAPWNSAV</sequence>
<evidence type="ECO:0000313" key="2">
    <source>
        <dbReference type="EMBL" id="SCG64267.1"/>
    </source>
</evidence>
<gene>
    <name evidence="2" type="ORF">GA0070609_3946</name>
</gene>
<reference evidence="2 3" key="1">
    <citation type="submission" date="2016-06" db="EMBL/GenBank/DDBJ databases">
        <authorList>
            <person name="Kjaerup R.B."/>
            <person name="Dalgaard T.S."/>
            <person name="Juul-Madsen H.R."/>
        </authorList>
    </citation>
    <scope>NUCLEOTIDE SEQUENCE [LARGE SCALE GENOMIC DNA]</scope>
    <source>
        <strain evidence="2 3">DSM 43904</strain>
    </source>
</reference>
<dbReference type="AlphaFoldDB" id="A0A1C5J0Y1"/>
<evidence type="ECO:0000313" key="3">
    <source>
        <dbReference type="Proteomes" id="UP000198217"/>
    </source>
</evidence>
<dbReference type="EMBL" id="LT607750">
    <property type="protein sequence ID" value="SCG64267.1"/>
    <property type="molecule type" value="Genomic_DNA"/>
</dbReference>
<feature type="region of interest" description="Disordered" evidence="1">
    <location>
        <begin position="1"/>
        <end position="63"/>
    </location>
</feature>
<organism evidence="2 3">
    <name type="scientific">Micromonospora echinaurantiaca</name>
    <dbReference type="NCBI Taxonomy" id="47857"/>
    <lineage>
        <taxon>Bacteria</taxon>
        <taxon>Bacillati</taxon>
        <taxon>Actinomycetota</taxon>
        <taxon>Actinomycetes</taxon>
        <taxon>Micromonosporales</taxon>
        <taxon>Micromonosporaceae</taxon>
        <taxon>Micromonospora</taxon>
    </lineage>
</organism>
<dbReference type="Proteomes" id="UP000198217">
    <property type="component" value="Chromosome I"/>
</dbReference>
<evidence type="ECO:0000256" key="1">
    <source>
        <dbReference type="SAM" id="MobiDB-lite"/>
    </source>
</evidence>
<name>A0A1C5J0Y1_9ACTN</name>
<accession>A0A1C5J0Y1</accession>
<keyword evidence="3" id="KW-1185">Reference proteome</keyword>
<protein>
    <submittedName>
        <fullName evidence="2">Uncharacterized protein</fullName>
    </submittedName>
</protein>
<feature type="compositionally biased region" description="Basic residues" evidence="1">
    <location>
        <begin position="38"/>
        <end position="47"/>
    </location>
</feature>
<proteinExistence type="predicted"/>